<evidence type="ECO:0000313" key="3">
    <source>
        <dbReference type="Proteomes" id="UP000015453"/>
    </source>
</evidence>
<organism evidence="2 3">
    <name type="scientific">Genlisea aurea</name>
    <dbReference type="NCBI Taxonomy" id="192259"/>
    <lineage>
        <taxon>Eukaryota</taxon>
        <taxon>Viridiplantae</taxon>
        <taxon>Streptophyta</taxon>
        <taxon>Embryophyta</taxon>
        <taxon>Tracheophyta</taxon>
        <taxon>Spermatophyta</taxon>
        <taxon>Magnoliopsida</taxon>
        <taxon>eudicotyledons</taxon>
        <taxon>Gunneridae</taxon>
        <taxon>Pentapetalae</taxon>
        <taxon>asterids</taxon>
        <taxon>lamiids</taxon>
        <taxon>Lamiales</taxon>
        <taxon>Lentibulariaceae</taxon>
        <taxon>Genlisea</taxon>
    </lineage>
</organism>
<feature type="region of interest" description="Disordered" evidence="1">
    <location>
        <begin position="1"/>
        <end position="24"/>
    </location>
</feature>
<dbReference type="Proteomes" id="UP000015453">
    <property type="component" value="Unassembled WGS sequence"/>
</dbReference>
<proteinExistence type="predicted"/>
<dbReference type="EMBL" id="AUSU01009480">
    <property type="protein sequence ID" value="EPS58161.1"/>
    <property type="molecule type" value="Genomic_DNA"/>
</dbReference>
<evidence type="ECO:0000256" key="1">
    <source>
        <dbReference type="SAM" id="MobiDB-lite"/>
    </source>
</evidence>
<reference evidence="2 3" key="1">
    <citation type="journal article" date="2013" name="BMC Genomics">
        <title>The miniature genome of a carnivorous plant Genlisea aurea contains a low number of genes and short non-coding sequences.</title>
        <authorList>
            <person name="Leushkin E.V."/>
            <person name="Sutormin R.A."/>
            <person name="Nabieva E.R."/>
            <person name="Penin A.A."/>
            <person name="Kondrashov A.S."/>
            <person name="Logacheva M.D."/>
        </authorList>
    </citation>
    <scope>NUCLEOTIDE SEQUENCE [LARGE SCALE GENOMIC DNA]</scope>
</reference>
<protein>
    <submittedName>
        <fullName evidence="2">Uncharacterized protein</fullName>
    </submittedName>
</protein>
<name>S8C127_9LAMI</name>
<comment type="caution">
    <text evidence="2">The sequence shown here is derived from an EMBL/GenBank/DDBJ whole genome shotgun (WGS) entry which is preliminary data.</text>
</comment>
<gene>
    <name evidence="2" type="ORF">M569_16655</name>
</gene>
<evidence type="ECO:0000313" key="2">
    <source>
        <dbReference type="EMBL" id="EPS58161.1"/>
    </source>
</evidence>
<dbReference type="AlphaFoldDB" id="S8C127"/>
<sequence length="52" mass="5702">MPAKEGQGVQGDHGAAPDKGHSWCRGVRHAKCDSRMEPTKYPVWSVPEKQNG</sequence>
<keyword evidence="3" id="KW-1185">Reference proteome</keyword>
<accession>S8C127</accession>